<reference evidence="2" key="3">
    <citation type="journal article" date="2021" name="World Allergy Organ. J.">
        <title>Chromosome-level assembly of Dermatophagoides farinae genome and transcriptome reveals two novel allergens Der f 37 and Der f 39.</title>
        <authorList>
            <person name="Chen J."/>
            <person name="Cai Z."/>
            <person name="Fan D."/>
            <person name="Hu J."/>
            <person name="Hou Y."/>
            <person name="He Y."/>
            <person name="Zhang Z."/>
            <person name="Zhao Z."/>
            <person name="Gao P."/>
            <person name="Hu W."/>
            <person name="Sun J."/>
            <person name="Li J."/>
            <person name="Ji K."/>
        </authorList>
    </citation>
    <scope>NUCLEOTIDE SEQUENCE</scope>
    <source>
        <strain evidence="2">JKM2019</strain>
    </source>
</reference>
<protein>
    <submittedName>
        <fullName evidence="3">Uncharacterized protein</fullName>
    </submittedName>
</protein>
<proteinExistence type="predicted"/>
<feature type="region of interest" description="Disordered" evidence="1">
    <location>
        <begin position="95"/>
        <end position="164"/>
    </location>
</feature>
<evidence type="ECO:0000256" key="1">
    <source>
        <dbReference type="SAM" id="MobiDB-lite"/>
    </source>
</evidence>
<dbReference type="OrthoDB" id="10408754at2759"/>
<evidence type="ECO:0000313" key="4">
    <source>
        <dbReference type="Proteomes" id="UP000790347"/>
    </source>
</evidence>
<dbReference type="Proteomes" id="UP000790347">
    <property type="component" value="Unassembled WGS sequence"/>
</dbReference>
<feature type="region of interest" description="Disordered" evidence="1">
    <location>
        <begin position="174"/>
        <end position="193"/>
    </location>
</feature>
<feature type="compositionally biased region" description="Low complexity" evidence="1">
    <location>
        <begin position="96"/>
        <end position="105"/>
    </location>
</feature>
<sequence>MNRPINTNTEANQSTSQQQTQNAATDGRNYARVGIRRKMNRNNRTFARFLKEDWNHGPLDDWGWGYAWGYRRAQYHYMERIERCIFGRNRFYGRRTSNVTSSGVGTTSGGGQPKSSTADTSSSPIGTSLSSSLSGGKQPQPSMLPQRQFPQRTMTSAVAKGQMIETQKISIQNESTYYGIKSKDGGVVPKSKH</sequence>
<keyword evidence="4" id="KW-1185">Reference proteome</keyword>
<reference evidence="3" key="4">
    <citation type="journal article" date="2022" name="Res Sq">
        <title>Comparative Genomics Reveals Insights into the Divergent Evolution of Astigmatic Mites and Household Pest Adaptations.</title>
        <authorList>
            <person name="Xiong Q."/>
            <person name="Wan A.T.-Y."/>
            <person name="Liu X.-Y."/>
            <person name="Fung C.S.-H."/>
            <person name="Xiao X."/>
            <person name="Malainual N."/>
            <person name="Hou J."/>
            <person name="Wang L."/>
            <person name="Wang M."/>
            <person name="Yang K."/>
            <person name="Cui Y."/>
            <person name="Leung E."/>
            <person name="Nong W."/>
            <person name="Shin S.-K."/>
            <person name="Au S."/>
            <person name="Jeong K.Y."/>
            <person name="Chew F.T."/>
            <person name="Hui J."/>
            <person name="Leung T.F."/>
            <person name="Tungtrongchitr A."/>
            <person name="Zhong N."/>
            <person name="Liu Z."/>
            <person name="Tsui S."/>
        </authorList>
    </citation>
    <scope>NUCLEOTIDE SEQUENCE</scope>
    <source>
        <strain evidence="3">Derf</strain>
        <tissue evidence="3">Whole organism</tissue>
    </source>
</reference>
<name>A0A922L563_DERFA</name>
<gene>
    <name evidence="3" type="ORF">DERF_008851</name>
    <name evidence="2" type="ORF">HUG17_4793</name>
</gene>
<feature type="compositionally biased region" description="Low complexity" evidence="1">
    <location>
        <begin position="120"/>
        <end position="141"/>
    </location>
</feature>
<comment type="caution">
    <text evidence="3">The sequence shown here is derived from an EMBL/GenBank/DDBJ whole genome shotgun (WGS) entry which is preliminary data.</text>
</comment>
<evidence type="ECO:0000313" key="2">
    <source>
        <dbReference type="EMBL" id="KAH7641748.1"/>
    </source>
</evidence>
<dbReference type="AlphaFoldDB" id="A0A922L563"/>
<feature type="compositionally biased region" description="Low complexity" evidence="1">
    <location>
        <begin position="1"/>
        <end position="25"/>
    </location>
</feature>
<dbReference type="Proteomes" id="UP000828236">
    <property type="component" value="Unassembled WGS sequence"/>
</dbReference>
<reference evidence="3" key="1">
    <citation type="submission" date="2013-05" db="EMBL/GenBank/DDBJ databases">
        <authorList>
            <person name="Yim A.K.Y."/>
            <person name="Chan T.F."/>
            <person name="Ji K.M."/>
            <person name="Liu X.Y."/>
            <person name="Zhou J.W."/>
            <person name="Li R.Q."/>
            <person name="Yang K.Y."/>
            <person name="Li J."/>
            <person name="Li M."/>
            <person name="Law P.T.W."/>
            <person name="Wu Y.L."/>
            <person name="Cai Z.L."/>
            <person name="Qin H."/>
            <person name="Bao Y."/>
            <person name="Leung R.K.K."/>
            <person name="Ng P.K.S."/>
            <person name="Zou J."/>
            <person name="Zhong X.J."/>
            <person name="Ran P.X."/>
            <person name="Zhong N.S."/>
            <person name="Liu Z.G."/>
            <person name="Tsui S.K.W."/>
        </authorList>
    </citation>
    <scope>NUCLEOTIDE SEQUENCE</scope>
    <source>
        <strain evidence="3">Derf</strain>
        <tissue evidence="3">Whole organism</tissue>
    </source>
</reference>
<feature type="region of interest" description="Disordered" evidence="1">
    <location>
        <begin position="1"/>
        <end position="36"/>
    </location>
</feature>
<organism evidence="3 4">
    <name type="scientific">Dermatophagoides farinae</name>
    <name type="common">American house dust mite</name>
    <dbReference type="NCBI Taxonomy" id="6954"/>
    <lineage>
        <taxon>Eukaryota</taxon>
        <taxon>Metazoa</taxon>
        <taxon>Ecdysozoa</taxon>
        <taxon>Arthropoda</taxon>
        <taxon>Chelicerata</taxon>
        <taxon>Arachnida</taxon>
        <taxon>Acari</taxon>
        <taxon>Acariformes</taxon>
        <taxon>Sarcoptiformes</taxon>
        <taxon>Astigmata</taxon>
        <taxon>Psoroptidia</taxon>
        <taxon>Analgoidea</taxon>
        <taxon>Pyroglyphidae</taxon>
        <taxon>Dermatophagoidinae</taxon>
        <taxon>Dermatophagoides</taxon>
    </lineage>
</organism>
<evidence type="ECO:0000313" key="3">
    <source>
        <dbReference type="EMBL" id="KAH9518261.1"/>
    </source>
</evidence>
<feature type="compositionally biased region" description="Polar residues" evidence="1">
    <location>
        <begin position="143"/>
        <end position="156"/>
    </location>
</feature>
<dbReference type="EMBL" id="ASGP02000003">
    <property type="protein sequence ID" value="KAH9518261.1"/>
    <property type="molecule type" value="Genomic_DNA"/>
</dbReference>
<accession>A0A922L563</accession>
<dbReference type="EMBL" id="SDOV01000004">
    <property type="protein sequence ID" value="KAH7641748.1"/>
    <property type="molecule type" value="Genomic_DNA"/>
</dbReference>
<reference evidence="2" key="2">
    <citation type="submission" date="2020-06" db="EMBL/GenBank/DDBJ databases">
        <authorList>
            <person name="Ji K."/>
            <person name="Li J."/>
        </authorList>
    </citation>
    <scope>NUCLEOTIDE SEQUENCE</scope>
    <source>
        <strain evidence="2">JKM2019</strain>
        <tissue evidence="2">Whole body</tissue>
    </source>
</reference>